<evidence type="ECO:0000256" key="2">
    <source>
        <dbReference type="ARBA" id="ARBA00023015"/>
    </source>
</evidence>
<dbReference type="SUPFAM" id="SSF88946">
    <property type="entry name" value="Sigma2 domain of RNA polymerase sigma factors"/>
    <property type="match status" value="1"/>
</dbReference>
<comment type="caution">
    <text evidence="7">The sequence shown here is derived from an EMBL/GenBank/DDBJ whole genome shotgun (WGS) entry which is preliminary data.</text>
</comment>
<dbReference type="InterPro" id="IPR013249">
    <property type="entry name" value="RNA_pol_sigma70_r4_t2"/>
</dbReference>
<evidence type="ECO:0000256" key="3">
    <source>
        <dbReference type="ARBA" id="ARBA00023082"/>
    </source>
</evidence>
<dbReference type="InterPro" id="IPR039425">
    <property type="entry name" value="RNA_pol_sigma-70-like"/>
</dbReference>
<evidence type="ECO:0000256" key="1">
    <source>
        <dbReference type="ARBA" id="ARBA00010641"/>
    </source>
</evidence>
<dbReference type="InterPro" id="IPR007627">
    <property type="entry name" value="RNA_pol_sigma70_r2"/>
</dbReference>
<dbReference type="InterPro" id="IPR013324">
    <property type="entry name" value="RNA_pol_sigma_r3/r4-like"/>
</dbReference>
<dbReference type="Pfam" id="PF04542">
    <property type="entry name" value="Sigma70_r2"/>
    <property type="match status" value="1"/>
</dbReference>
<dbReference type="PANTHER" id="PTHR43133">
    <property type="entry name" value="RNA POLYMERASE ECF-TYPE SIGMA FACTO"/>
    <property type="match status" value="1"/>
</dbReference>
<evidence type="ECO:0000313" key="7">
    <source>
        <dbReference type="EMBL" id="MBJ7883014.1"/>
    </source>
</evidence>
<feature type="domain" description="RNA polymerase sigma factor 70 region 4 type 2" evidence="6">
    <location>
        <begin position="108"/>
        <end position="159"/>
    </location>
</feature>
<dbReference type="PANTHER" id="PTHR43133:SF46">
    <property type="entry name" value="RNA POLYMERASE SIGMA-70 FACTOR ECF SUBFAMILY"/>
    <property type="match status" value="1"/>
</dbReference>
<dbReference type="GO" id="GO:0003677">
    <property type="term" value="F:DNA binding"/>
    <property type="evidence" value="ECO:0007669"/>
    <property type="project" value="InterPro"/>
</dbReference>
<keyword evidence="4" id="KW-0804">Transcription</keyword>
<dbReference type="AlphaFoldDB" id="A0A934KSY3"/>
<dbReference type="Gene3D" id="1.10.1740.10">
    <property type="match status" value="1"/>
</dbReference>
<comment type="similarity">
    <text evidence="1">Belongs to the sigma-70 factor family. ECF subfamily.</text>
</comment>
<accession>A0A934KSY3</accession>
<evidence type="ECO:0000313" key="8">
    <source>
        <dbReference type="Proteomes" id="UP000662373"/>
    </source>
</evidence>
<proteinExistence type="inferred from homology"/>
<dbReference type="NCBIfam" id="TIGR02937">
    <property type="entry name" value="sigma70-ECF"/>
    <property type="match status" value="1"/>
</dbReference>
<name>A0A934KSY3_9FLAO</name>
<dbReference type="GO" id="GO:0006352">
    <property type="term" value="P:DNA-templated transcription initiation"/>
    <property type="evidence" value="ECO:0007669"/>
    <property type="project" value="InterPro"/>
</dbReference>
<keyword evidence="2" id="KW-0805">Transcription regulation</keyword>
<dbReference type="EMBL" id="JAEHJZ010000067">
    <property type="protein sequence ID" value="MBJ7883014.1"/>
    <property type="molecule type" value="Genomic_DNA"/>
</dbReference>
<keyword evidence="8" id="KW-1185">Reference proteome</keyword>
<sequence length="182" mass="21536">MEQELLFDTDEIERLFKEHYKLLCLVSFAILKDKDSSKDVVQDFFISFWQKRKDISVKISFQAYAIRAVKNLSLKTLQKANNEQSLDKILYKQEDKTPSFIENANKYEKIWELLNQLPQSRKDIFISYVVYSQSYAEIAKLNGISVNTVKTQMKRSYAFLRSKAKESDLIFLYLFGFPTFYL</sequence>
<dbReference type="Proteomes" id="UP000662373">
    <property type="component" value="Unassembled WGS sequence"/>
</dbReference>
<dbReference type="Gene3D" id="1.10.10.10">
    <property type="entry name" value="Winged helix-like DNA-binding domain superfamily/Winged helix DNA-binding domain"/>
    <property type="match status" value="1"/>
</dbReference>
<evidence type="ECO:0000259" key="6">
    <source>
        <dbReference type="Pfam" id="PF08281"/>
    </source>
</evidence>
<evidence type="ECO:0000259" key="5">
    <source>
        <dbReference type="Pfam" id="PF04542"/>
    </source>
</evidence>
<protein>
    <submittedName>
        <fullName evidence="7">Sigma-70 family RNA polymerase sigma factor</fullName>
    </submittedName>
</protein>
<dbReference type="GO" id="GO:0016987">
    <property type="term" value="F:sigma factor activity"/>
    <property type="evidence" value="ECO:0007669"/>
    <property type="project" value="UniProtKB-KW"/>
</dbReference>
<dbReference type="SUPFAM" id="SSF88659">
    <property type="entry name" value="Sigma3 and sigma4 domains of RNA polymerase sigma factors"/>
    <property type="match status" value="1"/>
</dbReference>
<keyword evidence="3" id="KW-0731">Sigma factor</keyword>
<dbReference type="Pfam" id="PF08281">
    <property type="entry name" value="Sigma70_r4_2"/>
    <property type="match status" value="1"/>
</dbReference>
<dbReference type="InterPro" id="IPR014284">
    <property type="entry name" value="RNA_pol_sigma-70_dom"/>
</dbReference>
<organism evidence="7 8">
    <name type="scientific">Gelidibacter salicanalis</name>
    <dbReference type="NCBI Taxonomy" id="291193"/>
    <lineage>
        <taxon>Bacteria</taxon>
        <taxon>Pseudomonadati</taxon>
        <taxon>Bacteroidota</taxon>
        <taxon>Flavobacteriia</taxon>
        <taxon>Flavobacteriales</taxon>
        <taxon>Flavobacteriaceae</taxon>
        <taxon>Gelidibacter</taxon>
    </lineage>
</organism>
<dbReference type="InterPro" id="IPR036388">
    <property type="entry name" value="WH-like_DNA-bd_sf"/>
</dbReference>
<reference evidence="7 8" key="1">
    <citation type="submission" date="2020-09" db="EMBL/GenBank/DDBJ databases">
        <title>Draft genome of Gelidibacter salicanalis PAMC21136.</title>
        <authorList>
            <person name="Park H."/>
        </authorList>
    </citation>
    <scope>NUCLEOTIDE SEQUENCE [LARGE SCALE GENOMIC DNA]</scope>
    <source>
        <strain evidence="7 8">PAMC21136</strain>
    </source>
</reference>
<gene>
    <name evidence="7" type="ORF">JEM65_20465</name>
</gene>
<dbReference type="InterPro" id="IPR013325">
    <property type="entry name" value="RNA_pol_sigma_r2"/>
</dbReference>
<evidence type="ECO:0000256" key="4">
    <source>
        <dbReference type="ARBA" id="ARBA00023163"/>
    </source>
</evidence>
<dbReference type="RefSeq" id="WP_199603531.1">
    <property type="nucleotide sequence ID" value="NZ_JAEHJZ010000067.1"/>
</dbReference>
<feature type="domain" description="RNA polymerase sigma-70 region 2" evidence="5">
    <location>
        <begin position="15"/>
        <end position="81"/>
    </location>
</feature>